<accession>A0ABP9FL80</accession>
<organism evidence="1 2">
    <name type="scientific">Mucilaginibacter defluvii</name>
    <dbReference type="NCBI Taxonomy" id="1196019"/>
    <lineage>
        <taxon>Bacteria</taxon>
        <taxon>Pseudomonadati</taxon>
        <taxon>Bacteroidota</taxon>
        <taxon>Sphingobacteriia</taxon>
        <taxon>Sphingobacteriales</taxon>
        <taxon>Sphingobacteriaceae</taxon>
        <taxon>Mucilaginibacter</taxon>
    </lineage>
</organism>
<comment type="caution">
    <text evidence="1">The sequence shown here is derived from an EMBL/GenBank/DDBJ whole genome shotgun (WGS) entry which is preliminary data.</text>
</comment>
<evidence type="ECO:0000313" key="1">
    <source>
        <dbReference type="EMBL" id="GAA4905702.1"/>
    </source>
</evidence>
<protein>
    <submittedName>
        <fullName evidence="1">Uncharacterized protein</fullName>
    </submittedName>
</protein>
<dbReference type="Proteomes" id="UP001501436">
    <property type="component" value="Unassembled WGS sequence"/>
</dbReference>
<evidence type="ECO:0000313" key="2">
    <source>
        <dbReference type="Proteomes" id="UP001501436"/>
    </source>
</evidence>
<dbReference type="EMBL" id="BAABJI010000001">
    <property type="protein sequence ID" value="GAA4905702.1"/>
    <property type="molecule type" value="Genomic_DNA"/>
</dbReference>
<name>A0ABP9FL80_9SPHI</name>
<gene>
    <name evidence="1" type="ORF">GCM10023313_05470</name>
</gene>
<proteinExistence type="predicted"/>
<dbReference type="RefSeq" id="WP_345329364.1">
    <property type="nucleotide sequence ID" value="NZ_BAABJI010000001.1"/>
</dbReference>
<reference evidence="2" key="1">
    <citation type="journal article" date="2019" name="Int. J. Syst. Evol. Microbiol.">
        <title>The Global Catalogue of Microorganisms (GCM) 10K type strain sequencing project: providing services to taxonomists for standard genome sequencing and annotation.</title>
        <authorList>
            <consortium name="The Broad Institute Genomics Platform"/>
            <consortium name="The Broad Institute Genome Sequencing Center for Infectious Disease"/>
            <person name="Wu L."/>
            <person name="Ma J."/>
        </authorList>
    </citation>
    <scope>NUCLEOTIDE SEQUENCE [LARGE SCALE GENOMIC DNA]</scope>
    <source>
        <strain evidence="2">JCM 18283</strain>
    </source>
</reference>
<keyword evidence="2" id="KW-1185">Reference proteome</keyword>
<sequence length="680" mass="77392">MQLFINDQLVDLADDTTIALTFQINNLGEVKNQQGNTSNQFKLPLTQRNRRVLGFPDDVAFNTGALYKRYSAKLLRDGLEIIPYGIAELNSVDNDTANLTVLSGNVDFFDALGGKIYEMGDSTSPYGKQQLWKAYDHTWNLQNVVASQQKKEGWIYPIVDYGNLKYNPAGGEHEVNVRSLRPGFFVKTAVDILVRSTGYRADGSLLADTLYDRLICQFSNSKWEHGTDYQNQRNDLSVAVSMASNFDRTHPTVKNNKGTVEFTRIDGDDSQQFKNRSTFIANENMKVDVAFLIPEFVFKGVFGSKNRPTFKFILRINRSGSEQILQELRFDLTSDYTIIRDSVFRTYYQRTFKNQSLITEVVLNKGNGLRIDYEFFDDVPSEFSLKQGASLAITPIKQDVQFGQSVQCERILPDLSQKDFLKDVLQRFGIICQTNAVERTIVFSSLRDIVKNIPKAKDWTAKCLDQGKQISYQLGNYAQVNYMQFEEDDAIPLNYGGAQLNIDDASLPASAELFKSPFAPSLTTPYIGGQITQIRMTEQDSDDFSIEVAPRLLINETRLVSDATPIKFIDGDGNSITLKNDKISVPYFYKDGAPDHLCYADMFDGNIIHAGIKTRYYAELEKVLQQTKKVVRYFMLTPRDILELNLLIPIYLQQDSAYYYINKIDSWRKGQPTKVELIRL</sequence>